<proteinExistence type="predicted"/>
<evidence type="ECO:0000313" key="1">
    <source>
        <dbReference type="EMBL" id="MQM08075.1"/>
    </source>
</evidence>
<protein>
    <submittedName>
        <fullName evidence="1">Uncharacterized protein</fullName>
    </submittedName>
</protein>
<gene>
    <name evidence="1" type="ORF">Taro_040928</name>
</gene>
<reference evidence="1" key="1">
    <citation type="submission" date="2017-07" db="EMBL/GenBank/DDBJ databases">
        <title>Taro Niue Genome Assembly and Annotation.</title>
        <authorList>
            <person name="Atibalentja N."/>
            <person name="Keating K."/>
            <person name="Fields C.J."/>
        </authorList>
    </citation>
    <scope>NUCLEOTIDE SEQUENCE</scope>
    <source>
        <strain evidence="1">Niue_2</strain>
        <tissue evidence="1">Leaf</tissue>
    </source>
</reference>
<sequence>MGRGKFKGKPTGRRQFSTPEEMQLLVHVVALYEMLEMLKLTSAVGSERRRFQSRRQKGDGGGLWGSILVDLLVHQLALAPLKGKNGKILKIKNRKNRKYLKRNLRMNLK</sequence>
<name>A0A843WUD6_COLES</name>
<comment type="caution">
    <text evidence="1">The sequence shown here is derived from an EMBL/GenBank/DDBJ whole genome shotgun (WGS) entry which is preliminary data.</text>
</comment>
<dbReference type="AlphaFoldDB" id="A0A843WUD6"/>
<dbReference type="EMBL" id="NMUH01004024">
    <property type="protein sequence ID" value="MQM08075.1"/>
    <property type="molecule type" value="Genomic_DNA"/>
</dbReference>
<evidence type="ECO:0000313" key="2">
    <source>
        <dbReference type="Proteomes" id="UP000652761"/>
    </source>
</evidence>
<dbReference type="Proteomes" id="UP000652761">
    <property type="component" value="Unassembled WGS sequence"/>
</dbReference>
<accession>A0A843WUD6</accession>
<keyword evidence="2" id="KW-1185">Reference proteome</keyword>
<organism evidence="1 2">
    <name type="scientific">Colocasia esculenta</name>
    <name type="common">Wild taro</name>
    <name type="synonym">Arum esculentum</name>
    <dbReference type="NCBI Taxonomy" id="4460"/>
    <lineage>
        <taxon>Eukaryota</taxon>
        <taxon>Viridiplantae</taxon>
        <taxon>Streptophyta</taxon>
        <taxon>Embryophyta</taxon>
        <taxon>Tracheophyta</taxon>
        <taxon>Spermatophyta</taxon>
        <taxon>Magnoliopsida</taxon>
        <taxon>Liliopsida</taxon>
        <taxon>Araceae</taxon>
        <taxon>Aroideae</taxon>
        <taxon>Colocasieae</taxon>
        <taxon>Colocasia</taxon>
    </lineage>
</organism>
<dbReference type="OrthoDB" id="21120at2759"/>